<dbReference type="SMART" id="SM00827">
    <property type="entry name" value="PKS_AT"/>
    <property type="match status" value="1"/>
</dbReference>
<feature type="region of interest" description="Disordered" evidence="3">
    <location>
        <begin position="227"/>
        <end position="302"/>
    </location>
</feature>
<reference evidence="6" key="1">
    <citation type="journal article" date="2019" name="Int. J. Syst. Evol. Microbiol.">
        <title>The Global Catalogue of Microorganisms (GCM) 10K type strain sequencing project: providing services to taxonomists for standard genome sequencing and annotation.</title>
        <authorList>
            <consortium name="The Broad Institute Genomics Platform"/>
            <consortium name="The Broad Institute Genome Sequencing Center for Infectious Disease"/>
            <person name="Wu L."/>
            <person name="Ma J."/>
        </authorList>
    </citation>
    <scope>NUCLEOTIDE SEQUENCE [LARGE SCALE GENOMIC DNA]</scope>
    <source>
        <strain evidence="6">JCM 6923</strain>
    </source>
</reference>
<proteinExistence type="predicted"/>
<evidence type="ECO:0000259" key="4">
    <source>
        <dbReference type="PROSITE" id="PS52004"/>
    </source>
</evidence>
<feature type="compositionally biased region" description="Pro residues" evidence="3">
    <location>
        <begin position="248"/>
        <end position="258"/>
    </location>
</feature>
<sequence length="302" mass="31750">MTGLACRFPGAPDATAFWDNLLAGRDSVTFRDRDELAALGVPAERLADPRFVPAGGVLEGIDEFDADYFGITPADAALMDPQQRLFLQCAVTALEDAGQHTRNMAGDVAVYASAGFNPYLTHHLLPHAAQLGHRAAVQGLAGGDRDYLATQTSYRLGLTGPSLSVRIVSSLTGRPLSAEGAMSPRYWARQLREPVRFADALRALPDGAVLLEAGPGTALTGFARRTLGPDRTALPGLGRPCTWSSKPPRSPSSPPPSRRTPRRRASKGDGGHVRGPLGRDGAGYAPPTAERQGATAGATAPP</sequence>
<dbReference type="Gene3D" id="3.40.47.10">
    <property type="match status" value="1"/>
</dbReference>
<dbReference type="Proteomes" id="UP001501721">
    <property type="component" value="Unassembled WGS sequence"/>
</dbReference>
<dbReference type="PANTHER" id="PTHR43775:SF37">
    <property type="entry name" value="SI:DKEY-61P9.11"/>
    <property type="match status" value="1"/>
</dbReference>
<keyword evidence="6" id="KW-1185">Reference proteome</keyword>
<dbReference type="SMART" id="SM00825">
    <property type="entry name" value="PKS_KS"/>
    <property type="match status" value="1"/>
</dbReference>
<dbReference type="InterPro" id="IPR001227">
    <property type="entry name" value="Ac_transferase_dom_sf"/>
</dbReference>
<evidence type="ECO:0000256" key="3">
    <source>
        <dbReference type="SAM" id="MobiDB-lite"/>
    </source>
</evidence>
<dbReference type="InterPro" id="IPR020841">
    <property type="entry name" value="PKS_Beta-ketoAc_synthase_dom"/>
</dbReference>
<gene>
    <name evidence="5" type="ORF">GCM10010422_49380</name>
</gene>
<keyword evidence="1" id="KW-0596">Phosphopantetheine</keyword>
<evidence type="ECO:0000313" key="5">
    <source>
        <dbReference type="EMBL" id="GAA2495740.1"/>
    </source>
</evidence>
<dbReference type="InterPro" id="IPR014043">
    <property type="entry name" value="Acyl_transferase_dom"/>
</dbReference>
<feature type="domain" description="Ketosynthase family 3 (KS3)" evidence="4">
    <location>
        <begin position="1"/>
        <end position="302"/>
    </location>
</feature>
<evidence type="ECO:0000256" key="2">
    <source>
        <dbReference type="ARBA" id="ARBA00022553"/>
    </source>
</evidence>
<dbReference type="Gene3D" id="1.10.287.1960">
    <property type="match status" value="1"/>
</dbReference>
<dbReference type="InterPro" id="IPR050091">
    <property type="entry name" value="PKS_NRPS_Biosynth_Enz"/>
</dbReference>
<dbReference type="InterPro" id="IPR014030">
    <property type="entry name" value="Ketoacyl_synth_N"/>
</dbReference>
<dbReference type="InterPro" id="IPR016039">
    <property type="entry name" value="Thiolase-like"/>
</dbReference>
<organism evidence="5 6">
    <name type="scientific">Streptomyces graminearus</name>
    <dbReference type="NCBI Taxonomy" id="284030"/>
    <lineage>
        <taxon>Bacteria</taxon>
        <taxon>Bacillati</taxon>
        <taxon>Actinomycetota</taxon>
        <taxon>Actinomycetes</taxon>
        <taxon>Kitasatosporales</taxon>
        <taxon>Streptomycetaceae</taxon>
        <taxon>Streptomyces</taxon>
    </lineage>
</organism>
<accession>A0ABP5ZG66</accession>
<dbReference type="EMBL" id="BAAATL010000025">
    <property type="protein sequence ID" value="GAA2495740.1"/>
    <property type="molecule type" value="Genomic_DNA"/>
</dbReference>
<name>A0ABP5ZG66_9ACTN</name>
<dbReference type="SUPFAM" id="SSF52151">
    <property type="entry name" value="FabD/lysophospholipase-like"/>
    <property type="match status" value="1"/>
</dbReference>
<dbReference type="Gene3D" id="3.40.366.10">
    <property type="entry name" value="Malonyl-Coenzyme A Acyl Carrier Protein, domain 2"/>
    <property type="match status" value="1"/>
</dbReference>
<dbReference type="Pfam" id="PF00109">
    <property type="entry name" value="ketoacyl-synt"/>
    <property type="match status" value="1"/>
</dbReference>
<dbReference type="RefSeq" id="WP_346075086.1">
    <property type="nucleotide sequence ID" value="NZ_BAAATL010000025.1"/>
</dbReference>
<evidence type="ECO:0000256" key="1">
    <source>
        <dbReference type="ARBA" id="ARBA00022450"/>
    </source>
</evidence>
<dbReference type="InterPro" id="IPR016035">
    <property type="entry name" value="Acyl_Trfase/lysoPLipase"/>
</dbReference>
<dbReference type="PANTHER" id="PTHR43775">
    <property type="entry name" value="FATTY ACID SYNTHASE"/>
    <property type="match status" value="1"/>
</dbReference>
<protein>
    <recommendedName>
        <fullName evidence="4">Ketosynthase family 3 (KS3) domain-containing protein</fullName>
    </recommendedName>
</protein>
<comment type="caution">
    <text evidence="5">The sequence shown here is derived from an EMBL/GenBank/DDBJ whole genome shotgun (WGS) entry which is preliminary data.</text>
</comment>
<keyword evidence="2" id="KW-0597">Phosphoprotein</keyword>
<dbReference type="SUPFAM" id="SSF53901">
    <property type="entry name" value="Thiolase-like"/>
    <property type="match status" value="1"/>
</dbReference>
<dbReference type="PROSITE" id="PS52004">
    <property type="entry name" value="KS3_2"/>
    <property type="match status" value="1"/>
</dbReference>
<evidence type="ECO:0000313" key="6">
    <source>
        <dbReference type="Proteomes" id="UP001501721"/>
    </source>
</evidence>